<dbReference type="InterPro" id="IPR016039">
    <property type="entry name" value="Thiolase-like"/>
</dbReference>
<accession>A0A6A6DMN7</accession>
<dbReference type="PROSITE" id="PS52019">
    <property type="entry name" value="PKS_MFAS_DH"/>
    <property type="match status" value="1"/>
</dbReference>
<dbReference type="GO" id="GO:0004312">
    <property type="term" value="F:fatty acid synthase activity"/>
    <property type="evidence" value="ECO:0007669"/>
    <property type="project" value="TreeGrafter"/>
</dbReference>
<dbReference type="Pfam" id="PF16197">
    <property type="entry name" value="KAsynt_C_assoc"/>
    <property type="match status" value="1"/>
</dbReference>
<reference evidence="9" key="1">
    <citation type="journal article" date="2020" name="Stud. Mycol.">
        <title>101 Dothideomycetes genomes: a test case for predicting lifestyles and emergence of pathogens.</title>
        <authorList>
            <person name="Haridas S."/>
            <person name="Albert R."/>
            <person name="Binder M."/>
            <person name="Bloem J."/>
            <person name="Labutti K."/>
            <person name="Salamov A."/>
            <person name="Andreopoulos B."/>
            <person name="Baker S."/>
            <person name="Barry K."/>
            <person name="Bills G."/>
            <person name="Bluhm B."/>
            <person name="Cannon C."/>
            <person name="Castanera R."/>
            <person name="Culley D."/>
            <person name="Daum C."/>
            <person name="Ezra D."/>
            <person name="Gonzalez J."/>
            <person name="Henrissat B."/>
            <person name="Kuo A."/>
            <person name="Liang C."/>
            <person name="Lipzen A."/>
            <person name="Lutzoni F."/>
            <person name="Magnuson J."/>
            <person name="Mondo S."/>
            <person name="Nolan M."/>
            <person name="Ohm R."/>
            <person name="Pangilinan J."/>
            <person name="Park H.-J."/>
            <person name="Ramirez L."/>
            <person name="Alfaro M."/>
            <person name="Sun H."/>
            <person name="Tritt A."/>
            <person name="Yoshinaga Y."/>
            <person name="Zwiers L.-H."/>
            <person name="Turgeon B."/>
            <person name="Goodwin S."/>
            <person name="Spatafora J."/>
            <person name="Crous P."/>
            <person name="Grigoriev I."/>
        </authorList>
    </citation>
    <scope>NUCLEOTIDE SEQUENCE</scope>
    <source>
        <strain evidence="9">CBS 207.26</strain>
    </source>
</reference>
<dbReference type="InterPro" id="IPR014030">
    <property type="entry name" value="Ketoacyl_synth_N"/>
</dbReference>
<evidence type="ECO:0000256" key="2">
    <source>
        <dbReference type="ARBA" id="ARBA00022553"/>
    </source>
</evidence>
<dbReference type="SMART" id="SM00823">
    <property type="entry name" value="PKS_PP"/>
    <property type="match status" value="1"/>
</dbReference>
<feature type="active site" description="Proton acceptor; for dehydratase activity" evidence="5">
    <location>
        <position position="962"/>
    </location>
</feature>
<proteinExistence type="predicted"/>
<organism evidence="9 10">
    <name type="scientific">Zopfia rhizophila CBS 207.26</name>
    <dbReference type="NCBI Taxonomy" id="1314779"/>
    <lineage>
        <taxon>Eukaryota</taxon>
        <taxon>Fungi</taxon>
        <taxon>Dikarya</taxon>
        <taxon>Ascomycota</taxon>
        <taxon>Pezizomycotina</taxon>
        <taxon>Dothideomycetes</taxon>
        <taxon>Dothideomycetes incertae sedis</taxon>
        <taxon>Zopfiaceae</taxon>
        <taxon>Zopfia</taxon>
    </lineage>
</organism>
<dbReference type="InterPro" id="IPR020841">
    <property type="entry name" value="PKS_Beta-ketoAc_synthase_dom"/>
</dbReference>
<dbReference type="Pfam" id="PF13602">
    <property type="entry name" value="ADH_zinc_N_2"/>
    <property type="match status" value="1"/>
</dbReference>
<dbReference type="InterPro" id="IPR009081">
    <property type="entry name" value="PP-bd_ACP"/>
</dbReference>
<dbReference type="InterPro" id="IPR014031">
    <property type="entry name" value="Ketoacyl_synth_C"/>
</dbReference>
<dbReference type="SUPFAM" id="SSF55048">
    <property type="entry name" value="Probable ACP-binding domain of malonyl-CoA ACP transacylase"/>
    <property type="match status" value="1"/>
</dbReference>
<dbReference type="InterPro" id="IPR049551">
    <property type="entry name" value="PKS_DH_C"/>
</dbReference>
<dbReference type="Gene3D" id="3.40.50.720">
    <property type="entry name" value="NAD(P)-binding Rossmann-like Domain"/>
    <property type="match status" value="1"/>
</dbReference>
<dbReference type="GO" id="GO:0006633">
    <property type="term" value="P:fatty acid biosynthetic process"/>
    <property type="evidence" value="ECO:0007669"/>
    <property type="project" value="TreeGrafter"/>
</dbReference>
<evidence type="ECO:0000256" key="5">
    <source>
        <dbReference type="PROSITE-ProRule" id="PRU01363"/>
    </source>
</evidence>
<dbReference type="InterPro" id="IPR042104">
    <property type="entry name" value="PKS_dehydratase_sf"/>
</dbReference>
<dbReference type="InterPro" id="IPR050091">
    <property type="entry name" value="PKS_NRPS_Biosynth_Enz"/>
</dbReference>
<dbReference type="OrthoDB" id="329835at2759"/>
<dbReference type="InterPro" id="IPR013154">
    <property type="entry name" value="ADH-like_N"/>
</dbReference>
<evidence type="ECO:0000313" key="9">
    <source>
        <dbReference type="EMBL" id="KAF2180797.1"/>
    </source>
</evidence>
<dbReference type="FunFam" id="3.40.50.720:FF:000209">
    <property type="entry name" value="Polyketide synthase Pks12"/>
    <property type="match status" value="1"/>
</dbReference>
<dbReference type="Gene3D" id="3.40.366.10">
    <property type="entry name" value="Malonyl-Coenzyme A Acyl Carrier Protein, domain 2"/>
    <property type="match status" value="1"/>
</dbReference>
<dbReference type="InterPro" id="IPR057326">
    <property type="entry name" value="KR_dom"/>
</dbReference>
<dbReference type="SMART" id="SM00826">
    <property type="entry name" value="PKS_DH"/>
    <property type="match status" value="1"/>
</dbReference>
<dbReference type="InterPro" id="IPR049552">
    <property type="entry name" value="PKS_DH_N"/>
</dbReference>
<keyword evidence="2" id="KW-0597">Phosphoprotein</keyword>
<dbReference type="InterPro" id="IPR014043">
    <property type="entry name" value="Acyl_transferase_dom"/>
</dbReference>
<dbReference type="Pfam" id="PF23297">
    <property type="entry name" value="ACP_SdgA_C"/>
    <property type="match status" value="1"/>
</dbReference>
<dbReference type="Gene3D" id="3.90.180.10">
    <property type="entry name" value="Medium-chain alcohol dehydrogenases, catalytic domain"/>
    <property type="match status" value="1"/>
</dbReference>
<dbReference type="GO" id="GO:0016491">
    <property type="term" value="F:oxidoreductase activity"/>
    <property type="evidence" value="ECO:0007669"/>
    <property type="project" value="InterPro"/>
</dbReference>
<name>A0A6A6DMN7_9PEZI</name>
<evidence type="ECO:0000256" key="1">
    <source>
        <dbReference type="ARBA" id="ARBA00022450"/>
    </source>
</evidence>
<dbReference type="InterPro" id="IPR036736">
    <property type="entry name" value="ACP-like_sf"/>
</dbReference>
<dbReference type="PROSITE" id="PS50075">
    <property type="entry name" value="CARRIER"/>
    <property type="match status" value="1"/>
</dbReference>
<dbReference type="Gene3D" id="3.30.70.3290">
    <property type="match status" value="1"/>
</dbReference>
<keyword evidence="1" id="KW-0596">Phosphopantetheine</keyword>
<dbReference type="SUPFAM" id="SSF50129">
    <property type="entry name" value="GroES-like"/>
    <property type="match status" value="1"/>
</dbReference>
<dbReference type="GO" id="GO:0044550">
    <property type="term" value="P:secondary metabolite biosynthetic process"/>
    <property type="evidence" value="ECO:0007669"/>
    <property type="project" value="TreeGrafter"/>
</dbReference>
<dbReference type="InterPro" id="IPR020843">
    <property type="entry name" value="ER"/>
</dbReference>
<keyword evidence="3" id="KW-0808">Transferase</keyword>
<evidence type="ECO:0000256" key="3">
    <source>
        <dbReference type="ARBA" id="ARBA00022679"/>
    </source>
</evidence>
<feature type="active site" description="Proton donor; for dehydratase activity" evidence="5">
    <location>
        <position position="1160"/>
    </location>
</feature>
<dbReference type="GO" id="GO:0008270">
    <property type="term" value="F:zinc ion binding"/>
    <property type="evidence" value="ECO:0007669"/>
    <property type="project" value="InterPro"/>
</dbReference>
<dbReference type="SUPFAM" id="SSF52151">
    <property type="entry name" value="FabD/lysophospholipase-like"/>
    <property type="match status" value="1"/>
</dbReference>
<dbReference type="InterPro" id="IPR006162">
    <property type="entry name" value="Ppantetheine_attach_site"/>
</dbReference>
<dbReference type="Pfam" id="PF02801">
    <property type="entry name" value="Ketoacyl-synt_C"/>
    <property type="match status" value="1"/>
</dbReference>
<evidence type="ECO:0000256" key="4">
    <source>
        <dbReference type="ARBA" id="ARBA00023268"/>
    </source>
</evidence>
<dbReference type="GO" id="GO:0031177">
    <property type="term" value="F:phosphopantetheine binding"/>
    <property type="evidence" value="ECO:0007669"/>
    <property type="project" value="InterPro"/>
</dbReference>
<dbReference type="GO" id="GO:1901336">
    <property type="term" value="P:lactone biosynthetic process"/>
    <property type="evidence" value="ECO:0007669"/>
    <property type="project" value="UniProtKB-ARBA"/>
</dbReference>
<dbReference type="SUPFAM" id="SSF47336">
    <property type="entry name" value="ACP-like"/>
    <property type="match status" value="1"/>
</dbReference>
<dbReference type="InterPro" id="IPR049900">
    <property type="entry name" value="PKS_mFAS_DH"/>
</dbReference>
<sequence>MPSTIPPEPPAPIAIIGLACRFPGDATNPSKFWDLLKEGRSAYTPKSNRYNEDAFHHPGGDNKRQNVLPVRGGYLLKQDPYVFDAAFFNITAAEAMAFDPKQRIAMEVVYEAVENAGLGLQGVRGTQTACYMGTSMSDYRDSIVRDFGNYPKYHLLGTSDEMISNRVSHFFDLHGPSATIETACSSSHVATHLACQSLQSGESEMAIAGGVGMLLVPESTMQLNNLGFLSPLGQSRAFDSKAGGYARGEGCGVIVMKRLDQAIKDGDTIRAVIRGSGVNQDGWTQGVTMPSGDAQAALIRYVYDSNRLDYGATQYVEAHGTGTQAGDPEEAKALSQTIGVEGQKTHPSRKKLWIGSNKPNIGHLESAAGAASIIKGILAMEHGLIPPSIHFDEVNPKIKLDEWGLAVPTKPTPWPACEVKRMSTSAFGMGGTNAHIVLESYQNNASTNGFANGNGLLDDKPRKRLFTFSCHDQAGFKRLGSTLAEYLDEARPATTSDPEFLANFAHTLAAGRSGLSWKASCIADNATELREYISAALGDNATRTSTSSQPRIGFVFTGQGAQWAQMGVEMLQREVFSESVAKSATFLRALGCEWDPVTELSRPQAESLLAIPAISQPICTILQIALVDEARSWGIRPTKVVGHSSGEIAAAYCIGALTHEDAIAVAFHRGQTSALLKGRNGGMMAVGLSRTEAEKVLADGKFSATVACVNSPLNVTLSGDASALDAVKVVLHQRGVFARHLKVEVAYHSSHMRACSAKYGAAIADIETRIPENGDENIVMVSSVTGEPAEPELLGPYYWVQNLISPVLFADAVKELAIGDGTGNAVDILVEIGPHSALAGPTEQTLSHHDIKNIHYTSMLTRGQDAIDTSLNLSGELFRHGVTLNIPGVNGDAHSHRLTDLPPYPWNHTQKFRAESRIQRELVAQKYPTKGILGAPMPSMDEAERVWRGFIRLDEEPWLRDHAVGSTVLFPAAGVMSVVFEAAQQIQDPGKTPRSYTLRDVSFTAIIALTDGTATELILHIRPHLVATTGPTSASWWEFTVSSCAGVTGQLRQNCRGLLAINYADQISPQMILEDEQTNTSRLADYRRILRNHPDTCSKDLFYDTLAKSALQYGETFQGVEYCRPGNGESSFGVAITDIGETFSKNKVKRPFLIHGATLDSVLQAWMSSTKDSNGPGSFGFSMPMLPKSIGELEISLDIPDTVGYTMPGFCRSRKHGFNEWSADLTMLDKELSKSFLSITDFRLAELEMDDAGKHDQAADAARADPASIASRTHWNYAMDMLSSAEIAKVVLRAGGADPTESILELIRMAIHQRPAAQVVELVLDTEHLHKTIVSQLSKDFIHASQIRYVVVKGAVDNADVDTEKLFGEAFALDALEAASAGQILPADIFLVTHHVSAMLGKELEGILERMLRMAKSDAQVIMVDCSGLPPKTSALTAKGLELKSRISLEGESLMLFSPGKSNLANGVKREEIFILEPLEPSPEVQSLSTALLGLLETKGHLVSIVAGFPKGSIETKTIVSLLEFEHSILENLSAEEFEDVRHLALNAQRLLWITRGNNPSLRVVDGFARTIGNELTSASFQILKLEDADAEKSAELVTRLLSSHSSDKEYQEHDNLLQVSRLYRDETENDHIRTHLSDSVRTMSLPTDRALHLAVGKPGLLDTLRFVPEELAPLADDEVELQVKASGVNFRDIMGSMGMLAVNGIGQEASGVVIRTGKLGAEFLKPGDRVSTLCVSGTHATITRCDYRVAQKIPDSMSFEEAAGIPVTHCTAYYALNKIAKLQKGQSILIHAAAGGTGQAAVQLAKHLGLAVFVTVGTDDKRHLMTDTYGIPDEHIFNSRDSSFVRGVKRMTQGRGVDCVLNSLSGELLRLSFDCLAMFGTFVEIGLRDITDNTRLEMRPFSRSTTFSFINMVSFLQEAPHAMGEILADVFKLLESGALRPASPLTVYPVGQVEDAFRLMQQGKHRGKMVLSFTQSDAKAPVLCRAKDSLKLDPQATYLIVGGLGGLGRSLATEFAASGARHIAFLSRSGDSNPEAKAVIDSLTALGVQAKAYRGDVSDEASFQEAMKQCAEQLPPVRGVIQMAMVLRDVVFEKMTYEDWVTGLRPKVQGSWNLHKYFDQPSLDFMVFCSSISGINGNPGQAQYAAGNTYQDALASYRRIRGLPAVSVNLGIMRDVGVIAEGVANAFTPYEEALGIREPAFHALMKSLINGQLANSSYLGGGGCPAQVTVGLGTGDIFTTFGINPPSYFSDPRFGPLGVTSTLTNAASGTSDSAAASLASRLIEVSSTNDPAAANSIITNALVRKMADILRMPPSEVDASRPMYQYGVDSLVALEVRNWIAKEMKANMALLEILAAVPMETFAEQIAKKSKLLTGAA</sequence>
<dbReference type="SMART" id="SM00825">
    <property type="entry name" value="PKS_KS"/>
    <property type="match status" value="1"/>
</dbReference>
<dbReference type="Pfam" id="PF00109">
    <property type="entry name" value="ketoacyl-synt"/>
    <property type="match status" value="1"/>
</dbReference>
<dbReference type="InterPro" id="IPR016035">
    <property type="entry name" value="Acyl_Trfase/lysoPLipase"/>
</dbReference>
<evidence type="ECO:0000259" key="6">
    <source>
        <dbReference type="PROSITE" id="PS50075"/>
    </source>
</evidence>
<dbReference type="InterPro" id="IPR001227">
    <property type="entry name" value="Ac_transferase_dom_sf"/>
</dbReference>
<dbReference type="PROSITE" id="PS01162">
    <property type="entry name" value="QOR_ZETA_CRYSTAL"/>
    <property type="match status" value="1"/>
</dbReference>
<dbReference type="InterPro" id="IPR032821">
    <property type="entry name" value="PKS_assoc"/>
</dbReference>
<dbReference type="CDD" id="cd00833">
    <property type="entry name" value="PKS"/>
    <property type="match status" value="1"/>
</dbReference>
<dbReference type="PROSITE" id="PS52004">
    <property type="entry name" value="KS3_2"/>
    <property type="match status" value="1"/>
</dbReference>
<dbReference type="PANTHER" id="PTHR43775:SF29">
    <property type="entry name" value="ASPERFURANONE POLYKETIDE SYNTHASE AFOG-RELATED"/>
    <property type="match status" value="1"/>
</dbReference>
<feature type="domain" description="Carrier" evidence="6">
    <location>
        <begin position="2294"/>
        <end position="2371"/>
    </location>
</feature>
<dbReference type="Pfam" id="PF14765">
    <property type="entry name" value="PS-DH"/>
    <property type="match status" value="1"/>
</dbReference>
<dbReference type="Pfam" id="PF08240">
    <property type="entry name" value="ADH_N"/>
    <property type="match status" value="1"/>
</dbReference>
<dbReference type="InterPro" id="IPR002364">
    <property type="entry name" value="Quin_OxRdtase/zeta-crystal_CS"/>
</dbReference>
<dbReference type="InterPro" id="IPR036291">
    <property type="entry name" value="NAD(P)-bd_dom_sf"/>
</dbReference>
<dbReference type="EMBL" id="ML994656">
    <property type="protein sequence ID" value="KAF2180797.1"/>
    <property type="molecule type" value="Genomic_DNA"/>
</dbReference>
<dbReference type="InterPro" id="IPR020807">
    <property type="entry name" value="PKS_DH"/>
</dbReference>
<dbReference type="Proteomes" id="UP000800200">
    <property type="component" value="Unassembled WGS sequence"/>
</dbReference>
<feature type="region of interest" description="C-terminal hotdog fold" evidence="5">
    <location>
        <begin position="1094"/>
        <end position="1253"/>
    </location>
</feature>
<dbReference type="Pfam" id="PF00698">
    <property type="entry name" value="Acyl_transf_1"/>
    <property type="match status" value="1"/>
</dbReference>
<keyword evidence="4" id="KW-0511">Multifunctional enzyme</keyword>
<dbReference type="PANTHER" id="PTHR43775">
    <property type="entry name" value="FATTY ACID SYNTHASE"/>
    <property type="match status" value="1"/>
</dbReference>
<dbReference type="Pfam" id="PF08659">
    <property type="entry name" value="KR"/>
    <property type="match status" value="1"/>
</dbReference>
<dbReference type="Gene3D" id="3.10.129.110">
    <property type="entry name" value="Polyketide synthase dehydratase"/>
    <property type="match status" value="1"/>
</dbReference>
<dbReference type="SMART" id="SM00827">
    <property type="entry name" value="PKS_AT"/>
    <property type="match status" value="1"/>
</dbReference>
<dbReference type="InterPro" id="IPR020806">
    <property type="entry name" value="PKS_PP-bd"/>
</dbReference>
<dbReference type="Gene3D" id="1.10.1200.10">
    <property type="entry name" value="ACP-like"/>
    <property type="match status" value="1"/>
</dbReference>
<dbReference type="SUPFAM" id="SSF51735">
    <property type="entry name" value="NAD(P)-binding Rossmann-fold domains"/>
    <property type="match status" value="2"/>
</dbReference>
<feature type="domain" description="PKS/mFAS DH" evidence="8">
    <location>
        <begin position="930"/>
        <end position="1253"/>
    </location>
</feature>
<keyword evidence="10" id="KW-1185">Reference proteome</keyword>
<dbReference type="InterPro" id="IPR011032">
    <property type="entry name" value="GroES-like_sf"/>
</dbReference>
<evidence type="ECO:0000259" key="8">
    <source>
        <dbReference type="PROSITE" id="PS52019"/>
    </source>
</evidence>
<evidence type="ECO:0000259" key="7">
    <source>
        <dbReference type="PROSITE" id="PS52004"/>
    </source>
</evidence>
<dbReference type="CDD" id="cd05195">
    <property type="entry name" value="enoyl_red"/>
    <property type="match status" value="1"/>
</dbReference>
<dbReference type="SUPFAM" id="SSF53901">
    <property type="entry name" value="Thiolase-like"/>
    <property type="match status" value="1"/>
</dbReference>
<feature type="region of interest" description="N-terminal hotdog fold" evidence="5">
    <location>
        <begin position="930"/>
        <end position="1066"/>
    </location>
</feature>
<dbReference type="Gene3D" id="3.40.47.10">
    <property type="match status" value="1"/>
</dbReference>
<gene>
    <name evidence="9" type="ORF">K469DRAFT_639207</name>
</gene>
<dbReference type="PROSITE" id="PS00012">
    <property type="entry name" value="PHOSPHOPANTETHEINE"/>
    <property type="match status" value="1"/>
</dbReference>
<dbReference type="SMART" id="SM00829">
    <property type="entry name" value="PKS_ER"/>
    <property type="match status" value="1"/>
</dbReference>
<protein>
    <submittedName>
        <fullName evidence="9">KR domain-containing protein</fullName>
    </submittedName>
</protein>
<feature type="domain" description="Ketosynthase family 3 (KS3)" evidence="7">
    <location>
        <begin position="10"/>
        <end position="440"/>
    </location>
</feature>
<dbReference type="Pfam" id="PF21089">
    <property type="entry name" value="PKS_DH_N"/>
    <property type="match status" value="1"/>
</dbReference>
<dbReference type="InterPro" id="IPR013968">
    <property type="entry name" value="PKS_KR"/>
</dbReference>
<evidence type="ECO:0000313" key="10">
    <source>
        <dbReference type="Proteomes" id="UP000800200"/>
    </source>
</evidence>
<dbReference type="InterPro" id="IPR016036">
    <property type="entry name" value="Malonyl_transacylase_ACP-bd"/>
</dbReference>
<dbReference type="SMART" id="SM00822">
    <property type="entry name" value="PKS_KR"/>
    <property type="match status" value="1"/>
</dbReference>